<evidence type="ECO:0008006" key="3">
    <source>
        <dbReference type="Google" id="ProtNLM"/>
    </source>
</evidence>
<accession>A0AAN7LX68</accession>
<keyword evidence="2" id="KW-1185">Reference proteome</keyword>
<dbReference type="InterPro" id="IPR038763">
    <property type="entry name" value="DHH_sf"/>
</dbReference>
<organism evidence="1 2">
    <name type="scientific">Trapa natans</name>
    <name type="common">Water chestnut</name>
    <dbReference type="NCBI Taxonomy" id="22666"/>
    <lineage>
        <taxon>Eukaryota</taxon>
        <taxon>Viridiplantae</taxon>
        <taxon>Streptophyta</taxon>
        <taxon>Embryophyta</taxon>
        <taxon>Tracheophyta</taxon>
        <taxon>Spermatophyta</taxon>
        <taxon>Magnoliopsida</taxon>
        <taxon>eudicotyledons</taxon>
        <taxon>Gunneridae</taxon>
        <taxon>Pentapetalae</taxon>
        <taxon>rosids</taxon>
        <taxon>malvids</taxon>
        <taxon>Myrtales</taxon>
        <taxon>Lythraceae</taxon>
        <taxon>Trapa</taxon>
    </lineage>
</organism>
<evidence type="ECO:0000313" key="1">
    <source>
        <dbReference type="EMBL" id="KAK4793884.1"/>
    </source>
</evidence>
<dbReference type="Proteomes" id="UP001346149">
    <property type="component" value="Unassembled WGS sequence"/>
</dbReference>
<dbReference type="PANTHER" id="PTHR46922">
    <property type="entry name" value="DHHA1 DOMAIN PROTEIN"/>
    <property type="match status" value="1"/>
</dbReference>
<dbReference type="PANTHER" id="PTHR46922:SF4">
    <property type="entry name" value="DHHA1 DOMAIN PROTEIN"/>
    <property type="match status" value="1"/>
</dbReference>
<dbReference type="SUPFAM" id="SSF64182">
    <property type="entry name" value="DHH phosphoesterases"/>
    <property type="match status" value="1"/>
</dbReference>
<name>A0AAN7LX68_TRANT</name>
<dbReference type="EMBL" id="JAXQNO010000007">
    <property type="protein sequence ID" value="KAK4793884.1"/>
    <property type="molecule type" value="Genomic_DNA"/>
</dbReference>
<comment type="caution">
    <text evidence="1">The sequence shown here is derived from an EMBL/GenBank/DDBJ whole genome shotgun (WGS) entry which is preliminary data.</text>
</comment>
<proteinExistence type="predicted"/>
<evidence type="ECO:0000313" key="2">
    <source>
        <dbReference type="Proteomes" id="UP001346149"/>
    </source>
</evidence>
<gene>
    <name evidence="1" type="ORF">SAY86_011878</name>
</gene>
<reference evidence="1 2" key="1">
    <citation type="journal article" date="2023" name="Hortic Res">
        <title>Pangenome of water caltrop reveals structural variations and asymmetric subgenome divergence after allopolyploidization.</title>
        <authorList>
            <person name="Zhang X."/>
            <person name="Chen Y."/>
            <person name="Wang L."/>
            <person name="Yuan Y."/>
            <person name="Fang M."/>
            <person name="Shi L."/>
            <person name="Lu R."/>
            <person name="Comes H.P."/>
            <person name="Ma Y."/>
            <person name="Chen Y."/>
            <person name="Huang G."/>
            <person name="Zhou Y."/>
            <person name="Zheng Z."/>
            <person name="Qiu Y."/>
        </authorList>
    </citation>
    <scope>NUCLEOTIDE SEQUENCE [LARGE SCALE GENOMIC DNA]</scope>
    <source>
        <strain evidence="1">F231</strain>
    </source>
</reference>
<dbReference type="Gene3D" id="3.10.310.30">
    <property type="match status" value="1"/>
</dbReference>
<sequence length="335" mass="37371">MVSSVGSKWARNAATTAVSGFKKSAILYHYPCPDGAFAALAAHVYFSATPSTSALFFPNRVYNPLKPHQLPLHEVDELYLLDFVGPSDFVQEVSSQVSRVIVLDHHKTALEMLGDDTPENVLKVIDMGRSGATIAHDYFKKRLGENNLEVEHLNRKRKLFEYIEDADLWRWNLPNSKAFSSGLKDMNIEFDVGVNPSVFHQLLSLDLNAVIRQGMSSILQKQKLIDEALLQSYEVVLGGGDFGHCLAVNADSLSELRSELGNQLADKSQKMNLREIGAVVYHVPEFQDDELLKISLRSMGSEDTTMISQRFGGGGHRNASSFMMSSKEFEQWKVS</sequence>
<protein>
    <recommendedName>
        <fullName evidence="3">DHHA1 domain-containing protein</fullName>
    </recommendedName>
</protein>
<dbReference type="AlphaFoldDB" id="A0AAN7LX68"/>